<comment type="subcellular location">
    <subcellularLocation>
        <location evidence="1">Nucleus</location>
    </subcellularLocation>
</comment>
<proteinExistence type="inferred from homology"/>
<accession>A0A9X6NF68</accession>
<gene>
    <name evidence="5" type="ORF">BV898_17238</name>
</gene>
<feature type="region of interest" description="Disordered" evidence="4">
    <location>
        <begin position="130"/>
        <end position="158"/>
    </location>
</feature>
<evidence type="ECO:0000256" key="1">
    <source>
        <dbReference type="ARBA" id="ARBA00004123"/>
    </source>
</evidence>
<evidence type="ECO:0000256" key="3">
    <source>
        <dbReference type="ARBA" id="ARBA00023242"/>
    </source>
</evidence>
<dbReference type="Proteomes" id="UP000192578">
    <property type="component" value="Unassembled WGS sequence"/>
</dbReference>
<sequence length="225" mass="25004">MFFCLETTLIEVKHRRKIFFSLWKTSIFRRIKMACATLIHSQPSKRRIDSVDGVETGPPSKCKRSVHLDFGLSSASFGSPPRLGRASPPTGRLSPKYFAKPSGSSSPPLSFSPLSTAKVTETASWSAVQIRSSSSSSSSSSSPSTSKSTVIEDNQHREPRVSINQVVELCKQELRQLDSRLRHEYEQALQDKLAEQYQSFIQFAQDELQVSMQGAPPDAEMSYIG</sequence>
<comment type="caution">
    <text evidence="5">The sequence shown here is derived from an EMBL/GenBank/DDBJ whole genome shotgun (WGS) entry which is preliminary data.</text>
</comment>
<dbReference type="GO" id="GO:0045089">
    <property type="term" value="P:positive regulation of innate immune response"/>
    <property type="evidence" value="ECO:0007669"/>
    <property type="project" value="TreeGrafter"/>
</dbReference>
<dbReference type="GO" id="GO:0005634">
    <property type="term" value="C:nucleus"/>
    <property type="evidence" value="ECO:0007669"/>
    <property type="project" value="UniProtKB-SubCell"/>
</dbReference>
<dbReference type="PANTHER" id="PTHR13293">
    <property type="entry name" value="AKIRIN-RELATED"/>
    <property type="match status" value="1"/>
</dbReference>
<reference evidence="6" key="1">
    <citation type="submission" date="2017-01" db="EMBL/GenBank/DDBJ databases">
        <title>Comparative genomics of anhydrobiosis in the tardigrade Hypsibius dujardini.</title>
        <authorList>
            <person name="Yoshida Y."/>
            <person name="Koutsovoulos G."/>
            <person name="Laetsch D."/>
            <person name="Stevens L."/>
            <person name="Kumar S."/>
            <person name="Horikawa D."/>
            <person name="Ishino K."/>
            <person name="Komine S."/>
            <person name="Tomita M."/>
            <person name="Blaxter M."/>
            <person name="Arakawa K."/>
        </authorList>
    </citation>
    <scope>NUCLEOTIDE SEQUENCE [LARGE SCALE GENOMIC DNA]</scope>
    <source>
        <strain evidence="6">Z151</strain>
    </source>
</reference>
<name>A0A9X6NF68_HYPEX</name>
<organism evidence="5 6">
    <name type="scientific">Hypsibius exemplaris</name>
    <name type="common">Freshwater tardigrade</name>
    <dbReference type="NCBI Taxonomy" id="2072580"/>
    <lineage>
        <taxon>Eukaryota</taxon>
        <taxon>Metazoa</taxon>
        <taxon>Ecdysozoa</taxon>
        <taxon>Tardigrada</taxon>
        <taxon>Eutardigrada</taxon>
        <taxon>Parachela</taxon>
        <taxon>Hypsibioidea</taxon>
        <taxon>Hypsibiidae</taxon>
        <taxon>Hypsibius</taxon>
    </lineage>
</organism>
<dbReference type="InterPro" id="IPR024132">
    <property type="entry name" value="Akirin"/>
</dbReference>
<evidence type="ECO:0000313" key="6">
    <source>
        <dbReference type="Proteomes" id="UP000192578"/>
    </source>
</evidence>
<keyword evidence="3" id="KW-0539">Nucleus</keyword>
<feature type="compositionally biased region" description="Low complexity" evidence="4">
    <location>
        <begin position="101"/>
        <end position="113"/>
    </location>
</feature>
<dbReference type="GO" id="GO:0003712">
    <property type="term" value="F:transcription coregulator activity"/>
    <property type="evidence" value="ECO:0007669"/>
    <property type="project" value="TreeGrafter"/>
</dbReference>
<evidence type="ECO:0000313" key="5">
    <source>
        <dbReference type="EMBL" id="OWA52795.1"/>
    </source>
</evidence>
<dbReference type="AlphaFoldDB" id="A0A9X6NF68"/>
<feature type="region of interest" description="Disordered" evidence="4">
    <location>
        <begin position="79"/>
        <end position="113"/>
    </location>
</feature>
<keyword evidence="6" id="KW-1185">Reference proteome</keyword>
<dbReference type="PANTHER" id="PTHR13293:SF6">
    <property type="entry name" value="AKIRIN-RELATED"/>
    <property type="match status" value="1"/>
</dbReference>
<evidence type="ECO:0008006" key="7">
    <source>
        <dbReference type="Google" id="ProtNLM"/>
    </source>
</evidence>
<dbReference type="EMBL" id="MTYJ01000286">
    <property type="protein sequence ID" value="OWA52795.1"/>
    <property type="molecule type" value="Genomic_DNA"/>
</dbReference>
<evidence type="ECO:0000256" key="4">
    <source>
        <dbReference type="SAM" id="MobiDB-lite"/>
    </source>
</evidence>
<dbReference type="OrthoDB" id="10039914at2759"/>
<feature type="compositionally biased region" description="Low complexity" evidence="4">
    <location>
        <begin position="130"/>
        <end position="148"/>
    </location>
</feature>
<dbReference type="GO" id="GO:0000785">
    <property type="term" value="C:chromatin"/>
    <property type="evidence" value="ECO:0007669"/>
    <property type="project" value="TreeGrafter"/>
</dbReference>
<protein>
    <recommendedName>
        <fullName evidence="7">Akirin</fullName>
    </recommendedName>
</protein>
<evidence type="ECO:0000256" key="2">
    <source>
        <dbReference type="ARBA" id="ARBA00005625"/>
    </source>
</evidence>
<comment type="similarity">
    <text evidence="2">Belongs to the akirin family.</text>
</comment>
<dbReference type="GO" id="GO:0045944">
    <property type="term" value="P:positive regulation of transcription by RNA polymerase II"/>
    <property type="evidence" value="ECO:0007669"/>
    <property type="project" value="TreeGrafter"/>
</dbReference>